<gene>
    <name evidence="5" type="ORF">SNEC2469_LOCUS14483</name>
</gene>
<dbReference type="OrthoDB" id="443315at2759"/>
<dbReference type="SUPFAM" id="SSF56349">
    <property type="entry name" value="DNA breaking-rejoining enzymes"/>
    <property type="match status" value="1"/>
</dbReference>
<feature type="region of interest" description="Disordered" evidence="3">
    <location>
        <begin position="308"/>
        <end position="336"/>
    </location>
</feature>
<feature type="region of interest" description="Disordered" evidence="3">
    <location>
        <begin position="375"/>
        <end position="402"/>
    </location>
</feature>
<dbReference type="GO" id="GO:0006310">
    <property type="term" value="P:DNA recombination"/>
    <property type="evidence" value="ECO:0007669"/>
    <property type="project" value="UniProtKB-KW"/>
</dbReference>
<dbReference type="InterPro" id="IPR011010">
    <property type="entry name" value="DNA_brk_join_enz"/>
</dbReference>
<organism evidence="5 6">
    <name type="scientific">Symbiodinium necroappetens</name>
    <dbReference type="NCBI Taxonomy" id="1628268"/>
    <lineage>
        <taxon>Eukaryota</taxon>
        <taxon>Sar</taxon>
        <taxon>Alveolata</taxon>
        <taxon>Dinophyceae</taxon>
        <taxon>Suessiales</taxon>
        <taxon>Symbiodiniaceae</taxon>
        <taxon>Symbiodinium</taxon>
    </lineage>
</organism>
<feature type="coiled-coil region" evidence="2">
    <location>
        <begin position="10"/>
        <end position="37"/>
    </location>
</feature>
<evidence type="ECO:0000256" key="2">
    <source>
        <dbReference type="SAM" id="Coils"/>
    </source>
</evidence>
<keyword evidence="6" id="KW-1185">Reference proteome</keyword>
<evidence type="ECO:0000256" key="3">
    <source>
        <dbReference type="SAM" id="MobiDB-lite"/>
    </source>
</evidence>
<name>A0A812T2C3_9DINO</name>
<evidence type="ECO:0000313" key="5">
    <source>
        <dbReference type="EMBL" id="CAE7507505.1"/>
    </source>
</evidence>
<comment type="caution">
    <text evidence="5">The sequence shown here is derived from an EMBL/GenBank/DDBJ whole genome shotgun (WGS) entry which is preliminary data.</text>
</comment>
<protein>
    <recommendedName>
        <fullName evidence="4">Tyr recombinase domain-containing protein</fullName>
    </recommendedName>
</protein>
<dbReference type="GO" id="GO:0003677">
    <property type="term" value="F:DNA binding"/>
    <property type="evidence" value="ECO:0007669"/>
    <property type="project" value="InterPro"/>
</dbReference>
<feature type="domain" description="Tyr recombinase" evidence="4">
    <location>
        <begin position="1499"/>
        <end position="1683"/>
    </location>
</feature>
<dbReference type="InterPro" id="IPR013762">
    <property type="entry name" value="Integrase-like_cat_sf"/>
</dbReference>
<sequence>MSSGAASREIESLRATVLELQARIIRLEHRVAELEGDEAEFAVVDLPAGSTEEVGLFLRRCLNGEPRGTSSRDRLQLASRPFVKQGSDCGDSIFVGLPTKGDIKKALLAGDGLDGSSLFVYDGEASDADYVVGTLKVKTEEEEADTAIEVIFVCDIDGKCLAAVPQAAWNRKAQNRKLPPGALGKATAVEVAAAALESRGVVANGVRMKIWLGFLDPGLEALVSFEGEAGAVDVAFAAVGGGSGYLPHSDALVEVAKDKFQFHTASEHPQQDEPVKHSLEARMAKMEEAVVAMSTSIKALAAAPPAVAAPAKAERTRMSETSRPAAAAPDGSGLDPGVVRSAVAAGLDPESIQDMARLIGGNQARLLRDKPVKAAKPKTVLEESEDDEVEDEPRGAGTGEIALPVETSDPVATAVLKLTALVEDLHQQKSKRGSKLEQALDSAGGSGSTSEGAGVGSRKNSLARRALRAALHESPEEIYSVVERLMLEDLTSRTLVPGMPRPELSARAWLESRSRLQNFPAAVRHAWGTAGILDALIANRPKEARARACLMILQADQVAVDRGGWALAAEASLELPPPFHQFAAHITPDPTEQPMSRLMDPRWGEIFLQHIKETDDYIDRRRKHGSRQSGHGNEGQGEDAPGDGPPGVKVPGAGAPTIRVAALVNSLPRKVLDSSCSFSSFFAGLCRKPQKNAEVTSSFWPMPLPYPEVIQSGSGGGGCWSKRLVNLAVAVMNWLHLGRPRCAPSGLEAGVPLSKRQWGMVQLLAGLVGDGDFSFVLEPADLGRTAAKLEDQDAILGAIHRAVLSLEVGAPAYLGPRCSFGGSTADHFEDRGCAGPPFPTAKPFGWMCGKLRGKKLTNAKAIQADRISMPPAPSFDPVPFLDPKTADVYQCPLAHRLQQPREPPPLRSVVMASRFEKLELFKKLARSGRLGILSTIEVSSGITSGMFCVTKDMDRDRLILDGRGANVYEIPLNHWTKQLASAEKVAGIYLAPGFSLLASGRDLKDFFLPVQGASLMTNPSKAFQNQTKAKFWGIELDGIRGVIRPATSRLLSIMDLIFAAGAGDELDRVVRLSPELKAELWCLVRARRRSQRHRRSRESVECAPPPPGLLDGAPLGFPLRQFLLPSSAPDFGAPGCLDLFSGSGGLARALVRCGAPWVLTFDTKHGPEQDVLQEPLRSKIFGAVRGGLFRIVSMAPPVGTLSTSVSPRCRSRTRPLGHLWLRGATASKVAAENELARFCVDMISACVAAGLGWSLEHPDSSFLWRLPGFEAYANPLSTEIWRGDMCTFGTPWRKRTRLATSLELRGGRRFCRCRHPHVLLRGRVPGRPDVSRASVAKPYPRGFAQAVAFSACRSGGWCDPKGKLELSDCARCGSRRIGEAKNPGPRRGPRARVGDLESRPLQTAATLRYEDRLWEDFVTWSSSCLSDPCLVFSLVPAFCAMALRAYSNDCFGRGKTLSSFRHTIIAAQKRILGVKPFLSMAWEMVSRWEALEPPVHRCPIPEPLVKSMVFLAWAWKMERWGAITLLAFYGLARIGEVLKCRRRDLLLPGDLLDDDSRCIFLNLRESKTSTRGRPKVQHTRVSDARAVELIERAFVNLDAEDLLWPSSPSTYRYRWDFLLRQLDVPRGLALTPGGLRGGGAVQRYRLGVTPGELQWAMRLKHISTLEHYLQELAAVTALTEVSDHGRSRIKTAARLYDMA</sequence>
<reference evidence="5" key="1">
    <citation type="submission" date="2021-02" db="EMBL/GenBank/DDBJ databases">
        <authorList>
            <person name="Dougan E. K."/>
            <person name="Rhodes N."/>
            <person name="Thang M."/>
            <person name="Chan C."/>
        </authorList>
    </citation>
    <scope>NUCLEOTIDE SEQUENCE</scope>
</reference>
<keyword evidence="1" id="KW-0233">DNA recombination</keyword>
<evidence type="ECO:0000256" key="1">
    <source>
        <dbReference type="ARBA" id="ARBA00023172"/>
    </source>
</evidence>
<dbReference type="Gene3D" id="1.10.443.10">
    <property type="entry name" value="Intergrase catalytic core"/>
    <property type="match status" value="1"/>
</dbReference>
<evidence type="ECO:0000259" key="4">
    <source>
        <dbReference type="PROSITE" id="PS51898"/>
    </source>
</evidence>
<feature type="region of interest" description="Disordered" evidence="3">
    <location>
        <begin position="621"/>
        <end position="652"/>
    </location>
</feature>
<dbReference type="EMBL" id="CAJNJA010023204">
    <property type="protein sequence ID" value="CAE7507505.1"/>
    <property type="molecule type" value="Genomic_DNA"/>
</dbReference>
<dbReference type="PROSITE" id="PS51898">
    <property type="entry name" value="TYR_RECOMBINASE"/>
    <property type="match status" value="1"/>
</dbReference>
<accession>A0A812T2C3</accession>
<keyword evidence="2" id="KW-0175">Coiled coil</keyword>
<proteinExistence type="predicted"/>
<feature type="compositionally biased region" description="Acidic residues" evidence="3">
    <location>
        <begin position="382"/>
        <end position="391"/>
    </location>
</feature>
<dbReference type="GO" id="GO:0015074">
    <property type="term" value="P:DNA integration"/>
    <property type="evidence" value="ECO:0007669"/>
    <property type="project" value="InterPro"/>
</dbReference>
<evidence type="ECO:0000313" key="6">
    <source>
        <dbReference type="Proteomes" id="UP000601435"/>
    </source>
</evidence>
<dbReference type="InterPro" id="IPR002104">
    <property type="entry name" value="Integrase_catalytic"/>
</dbReference>
<dbReference type="Proteomes" id="UP000601435">
    <property type="component" value="Unassembled WGS sequence"/>
</dbReference>
<feature type="region of interest" description="Disordered" evidence="3">
    <location>
        <begin position="426"/>
        <end position="459"/>
    </location>
</feature>